<accession>A0AAE1FRE3</accession>
<gene>
    <name evidence="2" type="ORF">Pcinc_017472</name>
</gene>
<dbReference type="PRINTS" id="PR01217">
    <property type="entry name" value="PRICHEXTENSN"/>
</dbReference>
<evidence type="ECO:0000313" key="2">
    <source>
        <dbReference type="EMBL" id="KAK3877847.1"/>
    </source>
</evidence>
<evidence type="ECO:0000256" key="1">
    <source>
        <dbReference type="SAM" id="MobiDB-lite"/>
    </source>
</evidence>
<feature type="compositionally biased region" description="Low complexity" evidence="1">
    <location>
        <begin position="74"/>
        <end position="93"/>
    </location>
</feature>
<protein>
    <submittedName>
        <fullName evidence="2">Uncharacterized protein</fullName>
    </submittedName>
</protein>
<organism evidence="2 3">
    <name type="scientific">Petrolisthes cinctipes</name>
    <name type="common">Flat porcelain crab</name>
    <dbReference type="NCBI Taxonomy" id="88211"/>
    <lineage>
        <taxon>Eukaryota</taxon>
        <taxon>Metazoa</taxon>
        <taxon>Ecdysozoa</taxon>
        <taxon>Arthropoda</taxon>
        <taxon>Crustacea</taxon>
        <taxon>Multicrustacea</taxon>
        <taxon>Malacostraca</taxon>
        <taxon>Eumalacostraca</taxon>
        <taxon>Eucarida</taxon>
        <taxon>Decapoda</taxon>
        <taxon>Pleocyemata</taxon>
        <taxon>Anomura</taxon>
        <taxon>Galatheoidea</taxon>
        <taxon>Porcellanidae</taxon>
        <taxon>Petrolisthes</taxon>
    </lineage>
</organism>
<dbReference type="EMBL" id="JAWQEG010001619">
    <property type="protein sequence ID" value="KAK3877847.1"/>
    <property type="molecule type" value="Genomic_DNA"/>
</dbReference>
<comment type="caution">
    <text evidence="2">The sequence shown here is derived from an EMBL/GenBank/DDBJ whole genome shotgun (WGS) entry which is preliminary data.</text>
</comment>
<feature type="compositionally biased region" description="Pro residues" evidence="1">
    <location>
        <begin position="59"/>
        <end position="73"/>
    </location>
</feature>
<dbReference type="AlphaFoldDB" id="A0AAE1FRE3"/>
<reference evidence="2" key="1">
    <citation type="submission" date="2023-10" db="EMBL/GenBank/DDBJ databases">
        <title>Genome assemblies of two species of porcelain crab, Petrolisthes cinctipes and Petrolisthes manimaculis (Anomura: Porcellanidae).</title>
        <authorList>
            <person name="Angst P."/>
        </authorList>
    </citation>
    <scope>NUCLEOTIDE SEQUENCE</scope>
    <source>
        <strain evidence="2">PB745_01</strain>
        <tissue evidence="2">Gill</tissue>
    </source>
</reference>
<feature type="compositionally biased region" description="Low complexity" evidence="1">
    <location>
        <begin position="107"/>
        <end position="124"/>
    </location>
</feature>
<proteinExistence type="predicted"/>
<name>A0AAE1FRE3_PETCI</name>
<dbReference type="Proteomes" id="UP001286313">
    <property type="component" value="Unassembled WGS sequence"/>
</dbReference>
<evidence type="ECO:0000313" key="3">
    <source>
        <dbReference type="Proteomes" id="UP001286313"/>
    </source>
</evidence>
<sequence>MLAIVQYILHTSWSPCPSHALNPYISSTPVPLPGGGAPWELAIKSQGERWSAPHSLPNTTPPPQHHTPSPTPHSLPNTSLPPQHHTPSSTTPSPRHHTPSPTPPSLPNTSLPPQHHTPSSTTPSPRHHTLSPAPHHLPPFLLKTDTQRETDAGSRRD</sequence>
<keyword evidence="3" id="KW-1185">Reference proteome</keyword>
<feature type="region of interest" description="Disordered" evidence="1">
    <location>
        <begin position="47"/>
        <end position="157"/>
    </location>
</feature>
<feature type="compositionally biased region" description="Basic and acidic residues" evidence="1">
    <location>
        <begin position="145"/>
        <end position="157"/>
    </location>
</feature>